<comment type="similarity">
    <text evidence="1">Belongs to the LysR transcriptional regulatory family.</text>
</comment>
<dbReference type="Gene3D" id="3.40.190.10">
    <property type="entry name" value="Periplasmic binding protein-like II"/>
    <property type="match status" value="1"/>
</dbReference>
<keyword evidence="7" id="KW-1185">Reference proteome</keyword>
<dbReference type="PROSITE" id="PS50931">
    <property type="entry name" value="HTH_LYSR"/>
    <property type="match status" value="1"/>
</dbReference>
<evidence type="ECO:0000256" key="2">
    <source>
        <dbReference type="ARBA" id="ARBA00023015"/>
    </source>
</evidence>
<reference evidence="6 7" key="1">
    <citation type="journal article" date="2014" name="Int. J. Syst. Evol. Microbiol.">
        <title>Complete genome sequence of Corynebacterium casei LMG S-19264T (=DSM 44701T), isolated from a smear-ripened cheese.</title>
        <authorList>
            <consortium name="US DOE Joint Genome Institute (JGI-PGF)"/>
            <person name="Walter F."/>
            <person name="Albersmeier A."/>
            <person name="Kalinowski J."/>
            <person name="Ruckert C."/>
        </authorList>
    </citation>
    <scope>NUCLEOTIDE SEQUENCE [LARGE SCALE GENOMIC DNA]</scope>
    <source>
        <strain evidence="6 7">CGMCC 1.7286</strain>
    </source>
</reference>
<dbReference type="Gene3D" id="1.10.10.10">
    <property type="entry name" value="Winged helix-like DNA-binding domain superfamily/Winged helix DNA-binding domain"/>
    <property type="match status" value="1"/>
</dbReference>
<dbReference type="Pfam" id="PF03466">
    <property type="entry name" value="LysR_substrate"/>
    <property type="match status" value="1"/>
</dbReference>
<evidence type="ECO:0000313" key="6">
    <source>
        <dbReference type="EMBL" id="GGO86964.1"/>
    </source>
</evidence>
<dbReference type="InterPro" id="IPR036390">
    <property type="entry name" value="WH_DNA-bd_sf"/>
</dbReference>
<keyword evidence="2" id="KW-0805">Transcription regulation</keyword>
<accession>A0A917ZNW3</accession>
<evidence type="ECO:0000259" key="5">
    <source>
        <dbReference type="PROSITE" id="PS50931"/>
    </source>
</evidence>
<keyword evidence="3" id="KW-0238">DNA-binding</keyword>
<dbReference type="InterPro" id="IPR050176">
    <property type="entry name" value="LTTR"/>
</dbReference>
<dbReference type="PRINTS" id="PR00039">
    <property type="entry name" value="HTHLYSR"/>
</dbReference>
<name>A0A917ZNW3_9GAMM</name>
<dbReference type="FunFam" id="1.10.10.10:FF:000001">
    <property type="entry name" value="LysR family transcriptional regulator"/>
    <property type="match status" value="1"/>
</dbReference>
<dbReference type="AlphaFoldDB" id="A0A917ZNW3"/>
<feature type="domain" description="HTH lysR-type" evidence="5">
    <location>
        <begin position="5"/>
        <end position="62"/>
    </location>
</feature>
<dbReference type="InterPro" id="IPR036388">
    <property type="entry name" value="WH-like_DNA-bd_sf"/>
</dbReference>
<dbReference type="EMBL" id="BMLT01000011">
    <property type="protein sequence ID" value="GGO86964.1"/>
    <property type="molecule type" value="Genomic_DNA"/>
</dbReference>
<dbReference type="PANTHER" id="PTHR30579:SF8">
    <property type="entry name" value="HTH-TYPE TRANSCRIPTIONAL REGULATOR HDFR"/>
    <property type="match status" value="1"/>
</dbReference>
<dbReference type="PANTHER" id="PTHR30579">
    <property type="entry name" value="TRANSCRIPTIONAL REGULATOR"/>
    <property type="match status" value="1"/>
</dbReference>
<dbReference type="InterPro" id="IPR005119">
    <property type="entry name" value="LysR_subst-bd"/>
</dbReference>
<evidence type="ECO:0000256" key="4">
    <source>
        <dbReference type="ARBA" id="ARBA00023163"/>
    </source>
</evidence>
<evidence type="ECO:0000256" key="3">
    <source>
        <dbReference type="ARBA" id="ARBA00023125"/>
    </source>
</evidence>
<protein>
    <submittedName>
        <fullName evidence="6">LysR family transcriptional regulator</fullName>
    </submittedName>
</protein>
<sequence>MAAAMDTLLLQTFLEVSRTRNFGKASENLCVSPSTVSARIRQLEQHLGLSLFTRSHHQIGLTPAGERMERHARFILSAWERAYEDTALSERHKRRLVVAGVASLWDIFLQQWLNGIYRDYPSLGLRAEESTPLRVVEKLEQRMIDVGFMYEPPRIRDVVVEEVATVPLRLVSSRAGQPLEKAIGDGYIRVEWGTTFASLHESHFPQRLLARGRVNSGRVALNLMLDCGGAAYLPDSIVAPLIGQGRLHGVEDAPVIEMKAYAAFGLHGEHQALIADLLGRLDV</sequence>
<comment type="caution">
    <text evidence="6">The sequence shown here is derived from an EMBL/GenBank/DDBJ whole genome shotgun (WGS) entry which is preliminary data.</text>
</comment>
<dbReference type="SUPFAM" id="SSF53850">
    <property type="entry name" value="Periplasmic binding protein-like II"/>
    <property type="match status" value="1"/>
</dbReference>
<gene>
    <name evidence="6" type="primary">hdtR</name>
    <name evidence="6" type="ORF">GCM10011348_39080</name>
</gene>
<proteinExistence type="inferred from homology"/>
<keyword evidence="4" id="KW-0804">Transcription</keyword>
<dbReference type="GO" id="GO:0003700">
    <property type="term" value="F:DNA-binding transcription factor activity"/>
    <property type="evidence" value="ECO:0007669"/>
    <property type="project" value="InterPro"/>
</dbReference>
<dbReference type="Proteomes" id="UP000599578">
    <property type="component" value="Unassembled WGS sequence"/>
</dbReference>
<evidence type="ECO:0000256" key="1">
    <source>
        <dbReference type="ARBA" id="ARBA00009437"/>
    </source>
</evidence>
<dbReference type="GO" id="GO:0003677">
    <property type="term" value="F:DNA binding"/>
    <property type="evidence" value="ECO:0007669"/>
    <property type="project" value="UniProtKB-KW"/>
</dbReference>
<organism evidence="6 7">
    <name type="scientific">Marinobacterium nitratireducens</name>
    <dbReference type="NCBI Taxonomy" id="518897"/>
    <lineage>
        <taxon>Bacteria</taxon>
        <taxon>Pseudomonadati</taxon>
        <taxon>Pseudomonadota</taxon>
        <taxon>Gammaproteobacteria</taxon>
        <taxon>Oceanospirillales</taxon>
        <taxon>Oceanospirillaceae</taxon>
        <taxon>Marinobacterium</taxon>
    </lineage>
</organism>
<dbReference type="InterPro" id="IPR000847">
    <property type="entry name" value="LysR_HTH_N"/>
</dbReference>
<dbReference type="Pfam" id="PF00126">
    <property type="entry name" value="HTH_1"/>
    <property type="match status" value="1"/>
</dbReference>
<evidence type="ECO:0000313" key="7">
    <source>
        <dbReference type="Proteomes" id="UP000599578"/>
    </source>
</evidence>
<dbReference type="SUPFAM" id="SSF46785">
    <property type="entry name" value="Winged helix' DNA-binding domain"/>
    <property type="match status" value="1"/>
</dbReference>